<dbReference type="InterPro" id="IPR020904">
    <property type="entry name" value="Sc_DH/Rdtase_CS"/>
</dbReference>
<keyword evidence="2" id="KW-0560">Oxidoreductase</keyword>
<evidence type="ECO:0000313" key="4">
    <source>
        <dbReference type="EMBL" id="CAK7223790.1"/>
    </source>
</evidence>
<dbReference type="PRINTS" id="PR00080">
    <property type="entry name" value="SDRFAMILY"/>
</dbReference>
<dbReference type="SUPFAM" id="SSF51735">
    <property type="entry name" value="NAD(P)-binding Rossmann-fold domains"/>
    <property type="match status" value="2"/>
</dbReference>
<evidence type="ECO:0000259" key="3">
    <source>
        <dbReference type="SMART" id="SM00822"/>
    </source>
</evidence>
<evidence type="ECO:0000313" key="5">
    <source>
        <dbReference type="Proteomes" id="UP001642482"/>
    </source>
</evidence>
<dbReference type="EMBL" id="CAWUHD010000052">
    <property type="protein sequence ID" value="CAK7223790.1"/>
    <property type="molecule type" value="Genomic_DNA"/>
</dbReference>
<dbReference type="InterPro" id="IPR002347">
    <property type="entry name" value="SDR_fam"/>
</dbReference>
<dbReference type="Proteomes" id="UP001642482">
    <property type="component" value="Unassembled WGS sequence"/>
</dbReference>
<accession>A0ABP0BXV3</accession>
<comment type="caution">
    <text evidence="4">The sequence shown here is derived from an EMBL/GenBank/DDBJ whole genome shotgun (WGS) entry which is preliminary data.</text>
</comment>
<reference evidence="4 5" key="1">
    <citation type="submission" date="2024-01" db="EMBL/GenBank/DDBJ databases">
        <authorList>
            <person name="Allen C."/>
            <person name="Tagirdzhanova G."/>
        </authorList>
    </citation>
    <scope>NUCLEOTIDE SEQUENCE [LARGE SCALE GENOMIC DNA]</scope>
</reference>
<evidence type="ECO:0000256" key="2">
    <source>
        <dbReference type="ARBA" id="ARBA00023002"/>
    </source>
</evidence>
<dbReference type="InterPro" id="IPR057326">
    <property type="entry name" value="KR_dom"/>
</dbReference>
<dbReference type="NCBIfam" id="NF005559">
    <property type="entry name" value="PRK07231.1"/>
    <property type="match status" value="1"/>
</dbReference>
<dbReference type="PANTHER" id="PTHR43639:SF5">
    <property type="entry name" value="OXIDOREDUCTASE, SHORT-CHAIN DEHYDROGENASE_REDUCTASE FAMILY (AFU_ORTHOLOGUE AFUA_6G09140)"/>
    <property type="match status" value="1"/>
</dbReference>
<dbReference type="Pfam" id="PF13561">
    <property type="entry name" value="adh_short_C2"/>
    <property type="match status" value="2"/>
</dbReference>
<dbReference type="PANTHER" id="PTHR43639">
    <property type="entry name" value="OXIDOREDUCTASE, SHORT-CHAIN DEHYDROGENASE/REDUCTASE FAMILY (AFU_ORTHOLOGUE AFUA_5G02870)"/>
    <property type="match status" value="1"/>
</dbReference>
<sequence>MGRLEGKVAIVTGAGSGFGEAIAHGFVAEGARVLVADIAVDNGKRVVNEISQRKYPGSGGAVFVELNVAQRVDWEKGLELAKSTFGHLDIVVSNAGTTYKKKPSVEVNDAEFDRLISVNVKSIYLSVSVIMPYFVERKSGVFLNTSSVAGERVRPGQVFYGGSKGFLNTVTKGLAAEYGPEGIRVNSICPLRGATGLLEMFSGVPDTAEERARFALSVPLRRMSEPNDIAKAAIYLASDEAAFVSGVNLPVDGGRLAVTRTSSYADGDLISTKGRFDLTGRNYIVTGGGRGIGYAAVRAIAESGGNISVLDSAPEPTKDFHNLSKEFCVKTTYIRTDVIDEKSLTSAFAQTVDQLGSLHGCVTAAGICPEGPFQNHTWEEVRRCFDVNITGTYFAAQLATKQMQAQGTGGSIVLIASISGSIATPGVRLSAYNASKGAVKMLNTALSVGLAPFNIRVNAVSPGFIDTELLTPLKQKAPKRIELMRQEPPLKRIGSRNDLMPAILYFLSDASPYTTGSELIVDGGMVAGRIESPYI</sequence>
<gene>
    <name evidence="4" type="ORF">SEUCBS140593_005349</name>
</gene>
<protein>
    <recommendedName>
        <fullName evidence="3">Ketoreductase domain-containing protein</fullName>
    </recommendedName>
</protein>
<dbReference type="Gene3D" id="3.40.50.720">
    <property type="entry name" value="NAD(P)-binding Rossmann-like Domain"/>
    <property type="match status" value="2"/>
</dbReference>
<organism evidence="4 5">
    <name type="scientific">Sporothrix eucalyptigena</name>
    <dbReference type="NCBI Taxonomy" id="1812306"/>
    <lineage>
        <taxon>Eukaryota</taxon>
        <taxon>Fungi</taxon>
        <taxon>Dikarya</taxon>
        <taxon>Ascomycota</taxon>
        <taxon>Pezizomycotina</taxon>
        <taxon>Sordariomycetes</taxon>
        <taxon>Sordariomycetidae</taxon>
        <taxon>Ophiostomatales</taxon>
        <taxon>Ophiostomataceae</taxon>
        <taxon>Sporothrix</taxon>
    </lineage>
</organism>
<dbReference type="SMART" id="SM00822">
    <property type="entry name" value="PKS_KR"/>
    <property type="match status" value="1"/>
</dbReference>
<keyword evidence="5" id="KW-1185">Reference proteome</keyword>
<name>A0ABP0BXV3_9PEZI</name>
<keyword evidence="1" id="KW-0521">NADP</keyword>
<dbReference type="PRINTS" id="PR00081">
    <property type="entry name" value="GDHRDH"/>
</dbReference>
<feature type="domain" description="Ketoreductase" evidence="3">
    <location>
        <begin position="281"/>
        <end position="454"/>
    </location>
</feature>
<evidence type="ECO:0000256" key="1">
    <source>
        <dbReference type="ARBA" id="ARBA00022857"/>
    </source>
</evidence>
<dbReference type="PROSITE" id="PS00061">
    <property type="entry name" value="ADH_SHORT"/>
    <property type="match status" value="2"/>
</dbReference>
<proteinExistence type="predicted"/>
<dbReference type="InterPro" id="IPR036291">
    <property type="entry name" value="NAD(P)-bd_dom_sf"/>
</dbReference>